<evidence type="ECO:0000256" key="9">
    <source>
        <dbReference type="ARBA" id="ARBA00023306"/>
    </source>
</evidence>
<keyword evidence="5" id="KW-0132">Cell division</keyword>
<accession>W5M553</accession>
<feature type="compositionally biased region" description="Basic residues" evidence="12">
    <location>
        <begin position="264"/>
        <end position="275"/>
    </location>
</feature>
<feature type="region of interest" description="Disordered" evidence="12">
    <location>
        <begin position="164"/>
        <end position="219"/>
    </location>
</feature>
<organism evidence="13 14">
    <name type="scientific">Lepisosteus oculatus</name>
    <name type="common">Spotted gar</name>
    <dbReference type="NCBI Taxonomy" id="7918"/>
    <lineage>
        <taxon>Eukaryota</taxon>
        <taxon>Metazoa</taxon>
        <taxon>Chordata</taxon>
        <taxon>Craniata</taxon>
        <taxon>Vertebrata</taxon>
        <taxon>Euteleostomi</taxon>
        <taxon>Actinopterygii</taxon>
        <taxon>Neopterygii</taxon>
        <taxon>Holostei</taxon>
        <taxon>Semionotiformes</taxon>
        <taxon>Lepisosteidae</taxon>
        <taxon>Lepisosteus</taxon>
    </lineage>
</organism>
<feature type="compositionally biased region" description="Low complexity" evidence="12">
    <location>
        <begin position="511"/>
        <end position="520"/>
    </location>
</feature>
<feature type="region of interest" description="Disordered" evidence="12">
    <location>
        <begin position="450"/>
        <end position="472"/>
    </location>
</feature>
<dbReference type="EMBL" id="AHAT01003255">
    <property type="status" value="NOT_ANNOTATED_CDS"/>
    <property type="molecule type" value="Genomic_DNA"/>
</dbReference>
<comment type="subcellular location">
    <subcellularLocation>
        <location evidence="1">Cytoplasm</location>
        <location evidence="1">Cytoskeleton</location>
        <location evidence="1">Microtubule organizing center</location>
        <location evidence="1">Centrosome</location>
        <location evidence="1">Centriole</location>
    </subcellularLocation>
    <subcellularLocation>
        <location evidence="2">Cytoplasm</location>
        <location evidence="2">Cytoskeleton</location>
        <location evidence="2">Spindle</location>
    </subcellularLocation>
</comment>
<keyword evidence="6" id="KW-0498">Mitosis</keyword>
<feature type="region of interest" description="Disordered" evidence="12">
    <location>
        <begin position="479"/>
        <end position="498"/>
    </location>
</feature>
<dbReference type="InterPro" id="IPR031387">
    <property type="entry name" value="SPICE1"/>
</dbReference>
<reference evidence="13" key="3">
    <citation type="submission" date="2025-09" db="UniProtKB">
        <authorList>
            <consortium name="Ensembl"/>
        </authorList>
    </citation>
    <scope>IDENTIFICATION</scope>
</reference>
<dbReference type="eggNOG" id="ENOG502QQ0H">
    <property type="taxonomic scope" value="Eukaryota"/>
</dbReference>
<dbReference type="FunCoup" id="W5M553">
    <property type="interactions" value="614"/>
</dbReference>
<evidence type="ECO:0000256" key="6">
    <source>
        <dbReference type="ARBA" id="ARBA00022776"/>
    </source>
</evidence>
<dbReference type="GO" id="GO:0046599">
    <property type="term" value="P:regulation of centriole replication"/>
    <property type="evidence" value="ECO:0000318"/>
    <property type="project" value="GO_Central"/>
</dbReference>
<keyword evidence="8" id="KW-0206">Cytoskeleton</keyword>
<dbReference type="InParanoid" id="W5M553"/>
<dbReference type="HOGENOM" id="CLU_033971_0_0_1"/>
<dbReference type="STRING" id="7918.ENSLOCP00000003511"/>
<dbReference type="GO" id="GO:0051301">
    <property type="term" value="P:cell division"/>
    <property type="evidence" value="ECO:0007669"/>
    <property type="project" value="UniProtKB-KW"/>
</dbReference>
<keyword evidence="4" id="KW-0963">Cytoplasm</keyword>
<evidence type="ECO:0000256" key="5">
    <source>
        <dbReference type="ARBA" id="ARBA00022618"/>
    </source>
</evidence>
<feature type="compositionally biased region" description="Basic residues" evidence="12">
    <location>
        <begin position="16"/>
        <end position="28"/>
    </location>
</feature>
<proteinExistence type="predicted"/>
<evidence type="ECO:0000313" key="13">
    <source>
        <dbReference type="Ensembl" id="ENSLOCP00000003511.1"/>
    </source>
</evidence>
<sequence>MSFVRGSRSCPPAGRPGRKATRVRKKKAAGQQDWVSTIQDLKANSLSPAKMHLIKPHAKNKNKTRTFREWKEQFRRKYRKHCGSPNSFSGFECSPCVCAQVLSEQYRMQDVLERSDRALAVVKDLFGDAPRRQTGAAAAGIAACCVSNKVMPLLSMSQALNEVCDESPSPRESECSEEEEKETIGQQGRPGDQQHSLSHAPLAAGAPRSPHTPLPTAVPSGERAALNATAAVQRVRPRRQAAAPSPASPRHSPALVTHVLNPHPRPRSRAGKKSKPLGSSRRRCEEPPGLDSSAVAALSSNQSSLELLQSMLGEVEQELESLDHQDPHSSVAPPHRAPGLTGFSVSLVSTLRRLAQHLRQSDRALQGEMAQRRRLEGETREQRSLIDALTAEALALREENSAMQVKLQQHIAATEQQLSSVREGLRALGVKTDSEEPQSRLAADTAAIGTQSTGNAGPEQGPSGTVLPPHLFHPAVLLSPPRQRDSLPARTAPSVRPRDELEELSVASSFASLPSSSLFPRTGLHSGAIPESPRPEQAPAGKAELSQLPSSAQKQESLLGHITELSRQNSLIRAQLGQ</sequence>
<evidence type="ECO:0000256" key="11">
    <source>
        <dbReference type="SAM" id="Coils"/>
    </source>
</evidence>
<dbReference type="EMBL" id="AHAT01003256">
    <property type="status" value="NOT_ANNOTATED_CDS"/>
    <property type="molecule type" value="Genomic_DNA"/>
</dbReference>
<dbReference type="AlphaFoldDB" id="W5M553"/>
<dbReference type="PANTHER" id="PTHR31167">
    <property type="entry name" value="SPINDLE AND CENTRIOLE ASSOCIATED PROTEIN 1 SPICE1"/>
    <property type="match status" value="1"/>
</dbReference>
<dbReference type="PANTHER" id="PTHR31167:SF3">
    <property type="entry name" value="SPINDLE AND CENTRIOLE-ASSOCIATED PROTEIN 1"/>
    <property type="match status" value="1"/>
</dbReference>
<keyword evidence="14" id="KW-1185">Reference proteome</keyword>
<dbReference type="GO" id="GO:0005819">
    <property type="term" value="C:spindle"/>
    <property type="evidence" value="ECO:0000318"/>
    <property type="project" value="GO_Central"/>
</dbReference>
<dbReference type="EMBL" id="AHAT01003257">
    <property type="status" value="NOT_ANNOTATED_CDS"/>
    <property type="molecule type" value="Genomic_DNA"/>
</dbReference>
<reference evidence="14" key="1">
    <citation type="submission" date="2011-12" db="EMBL/GenBank/DDBJ databases">
        <title>The Draft Genome of Lepisosteus oculatus.</title>
        <authorList>
            <consortium name="The Broad Institute Genome Assembly &amp; Analysis Group"/>
            <consortium name="Computational R&amp;D Group"/>
            <consortium name="and Sequencing Platform"/>
            <person name="Di Palma F."/>
            <person name="Alfoldi J."/>
            <person name="Johnson J."/>
            <person name="Berlin A."/>
            <person name="Gnerre S."/>
            <person name="Jaffe D."/>
            <person name="MacCallum I."/>
            <person name="Young S."/>
            <person name="Walker B.J."/>
            <person name="Lander E.S."/>
            <person name="Lindblad-Toh K."/>
        </authorList>
    </citation>
    <scope>NUCLEOTIDE SEQUENCE [LARGE SCALE GENOMIC DNA]</scope>
</reference>
<evidence type="ECO:0000256" key="1">
    <source>
        <dbReference type="ARBA" id="ARBA00004114"/>
    </source>
</evidence>
<dbReference type="GO" id="GO:0051310">
    <property type="term" value="P:metaphase chromosome alignment"/>
    <property type="evidence" value="ECO:0000318"/>
    <property type="project" value="GO_Central"/>
</dbReference>
<dbReference type="GeneTree" id="ENSGT00390000006207"/>
<dbReference type="Bgee" id="ENSLOCG00000002962">
    <property type="expression patterns" value="Expressed in ovary and 13 other cell types or tissues"/>
</dbReference>
<dbReference type="OMA" id="DRNVQMD"/>
<feature type="region of interest" description="Disordered" evidence="12">
    <location>
        <begin position="232"/>
        <end position="294"/>
    </location>
</feature>
<evidence type="ECO:0000256" key="12">
    <source>
        <dbReference type="SAM" id="MobiDB-lite"/>
    </source>
</evidence>
<feature type="region of interest" description="Disordered" evidence="12">
    <location>
        <begin position="316"/>
        <end position="337"/>
    </location>
</feature>
<name>W5M553_LEPOC</name>
<evidence type="ECO:0000313" key="14">
    <source>
        <dbReference type="Proteomes" id="UP000018468"/>
    </source>
</evidence>
<evidence type="ECO:0000256" key="7">
    <source>
        <dbReference type="ARBA" id="ARBA00023054"/>
    </source>
</evidence>
<evidence type="ECO:0000256" key="2">
    <source>
        <dbReference type="ARBA" id="ARBA00004186"/>
    </source>
</evidence>
<dbReference type="Proteomes" id="UP000018468">
    <property type="component" value="Linkage group LG3"/>
</dbReference>
<dbReference type="GO" id="GO:0090307">
    <property type="term" value="P:mitotic spindle assembly"/>
    <property type="evidence" value="ECO:0000318"/>
    <property type="project" value="GO_Central"/>
</dbReference>
<feature type="coiled-coil region" evidence="11">
    <location>
        <begin position="372"/>
        <end position="406"/>
    </location>
</feature>
<evidence type="ECO:0000256" key="3">
    <source>
        <dbReference type="ARBA" id="ARBA00018313"/>
    </source>
</evidence>
<reference evidence="13" key="2">
    <citation type="submission" date="2025-08" db="UniProtKB">
        <authorList>
            <consortium name="Ensembl"/>
        </authorList>
    </citation>
    <scope>IDENTIFICATION</scope>
</reference>
<feature type="region of interest" description="Disordered" evidence="12">
    <location>
        <begin position="511"/>
        <end position="556"/>
    </location>
</feature>
<feature type="compositionally biased region" description="Polar residues" evidence="12">
    <location>
        <begin position="547"/>
        <end position="556"/>
    </location>
</feature>
<dbReference type="GO" id="GO:0005813">
    <property type="term" value="C:centrosome"/>
    <property type="evidence" value="ECO:0000318"/>
    <property type="project" value="GO_Central"/>
</dbReference>
<dbReference type="EMBL" id="AHAT01003254">
    <property type="status" value="NOT_ANNOTATED_CDS"/>
    <property type="molecule type" value="Genomic_DNA"/>
</dbReference>
<dbReference type="Pfam" id="PF15678">
    <property type="entry name" value="SPICE"/>
    <property type="match status" value="1"/>
</dbReference>
<keyword evidence="7 11" id="KW-0175">Coiled coil</keyword>
<evidence type="ECO:0000256" key="8">
    <source>
        <dbReference type="ARBA" id="ARBA00023212"/>
    </source>
</evidence>
<dbReference type="GO" id="GO:0005814">
    <property type="term" value="C:centriole"/>
    <property type="evidence" value="ECO:0000318"/>
    <property type="project" value="GO_Central"/>
</dbReference>
<dbReference type="Ensembl" id="ENSLOCT00000003518.1">
    <property type="protein sequence ID" value="ENSLOCP00000003511.1"/>
    <property type="gene ID" value="ENSLOCG00000002962.1"/>
</dbReference>
<feature type="compositionally biased region" description="Low complexity" evidence="12">
    <location>
        <begin position="232"/>
        <end position="254"/>
    </location>
</feature>
<keyword evidence="9" id="KW-0131">Cell cycle</keyword>
<protein>
    <recommendedName>
        <fullName evidence="3">Spindle and centriole-associated protein 1</fullName>
    </recommendedName>
    <alternativeName>
        <fullName evidence="10">Coiled-coil domain-containing protein 52</fullName>
    </alternativeName>
</protein>
<feature type="region of interest" description="Disordered" evidence="12">
    <location>
        <begin position="1"/>
        <end position="31"/>
    </location>
</feature>
<evidence type="ECO:0000256" key="4">
    <source>
        <dbReference type="ARBA" id="ARBA00022490"/>
    </source>
</evidence>
<evidence type="ECO:0000256" key="10">
    <source>
        <dbReference type="ARBA" id="ARBA00030722"/>
    </source>
</evidence>